<dbReference type="EMBL" id="CP002903">
    <property type="protein sequence ID" value="AEJ62336.1"/>
    <property type="molecule type" value="Genomic_DNA"/>
</dbReference>
<dbReference type="EC" id="3.5.1.88" evidence="2"/>
<dbReference type="NCBIfam" id="TIGR00079">
    <property type="entry name" value="pept_deformyl"/>
    <property type="match status" value="1"/>
</dbReference>
<dbReference type="PIRSF" id="PIRSF004749">
    <property type="entry name" value="Pep_def"/>
    <property type="match status" value="1"/>
</dbReference>
<dbReference type="CDD" id="cd00487">
    <property type="entry name" value="Pep_deformylase"/>
    <property type="match status" value="1"/>
</dbReference>
<feature type="binding site" evidence="2">
    <location>
        <position position="87"/>
    </location>
    <ligand>
        <name>Fe cation</name>
        <dbReference type="ChEBI" id="CHEBI:24875"/>
    </ligand>
</feature>
<keyword evidence="2" id="KW-0378">Hydrolase</keyword>
<comment type="cofactor">
    <cofactor evidence="2">
        <name>Fe(2+)</name>
        <dbReference type="ChEBI" id="CHEBI:29033"/>
    </cofactor>
    <text evidence="2">Binds 1 Fe(2+) ion.</text>
</comment>
<dbReference type="AlphaFoldDB" id="G0GEZ2"/>
<dbReference type="Proteomes" id="UP000007254">
    <property type="component" value="Chromosome"/>
</dbReference>
<dbReference type="PRINTS" id="PR01576">
    <property type="entry name" value="PDEFORMYLASE"/>
</dbReference>
<organism evidence="3 4">
    <name type="scientific">Winmispira thermophila (strain ATCC 700085 / DSM 6578 / Z-1203)</name>
    <name type="common">Spirochaeta thermophila</name>
    <dbReference type="NCBI Taxonomy" id="869211"/>
    <lineage>
        <taxon>Bacteria</taxon>
        <taxon>Pseudomonadati</taxon>
        <taxon>Spirochaetota</taxon>
        <taxon>Spirochaetia</taxon>
        <taxon>Winmispirales</taxon>
        <taxon>Winmispiraceae</taxon>
        <taxon>Winmispira</taxon>
    </lineage>
</organism>
<dbReference type="GO" id="GO:0006412">
    <property type="term" value="P:translation"/>
    <property type="evidence" value="ECO:0007669"/>
    <property type="project" value="UniProtKB-UniRule"/>
</dbReference>
<dbReference type="HAMAP" id="MF_00163">
    <property type="entry name" value="Pep_deformylase"/>
    <property type="match status" value="1"/>
</dbReference>
<keyword evidence="2" id="KW-0648">Protein biosynthesis</keyword>
<dbReference type="NCBIfam" id="NF001159">
    <property type="entry name" value="PRK00150.1-3"/>
    <property type="match status" value="1"/>
</dbReference>
<evidence type="ECO:0000256" key="2">
    <source>
        <dbReference type="HAMAP-Rule" id="MF_00163"/>
    </source>
</evidence>
<dbReference type="SUPFAM" id="SSF56420">
    <property type="entry name" value="Peptide deformylase"/>
    <property type="match status" value="1"/>
</dbReference>
<dbReference type="HOGENOM" id="CLU_061901_2_0_12"/>
<dbReference type="RefSeq" id="WP_014625654.1">
    <property type="nucleotide sequence ID" value="NC_017583.1"/>
</dbReference>
<protein>
    <recommendedName>
        <fullName evidence="2">Peptide deformylase</fullName>
        <shortName evidence="2">PDF</shortName>
        <ecNumber evidence="2">3.5.1.88</ecNumber>
    </recommendedName>
    <alternativeName>
        <fullName evidence="2">Polypeptide deformylase</fullName>
    </alternativeName>
</protein>
<accession>G0GEZ2</accession>
<dbReference type="InterPro" id="IPR036821">
    <property type="entry name" value="Peptide_deformylase_sf"/>
</dbReference>
<keyword evidence="2" id="KW-0408">Iron</keyword>
<dbReference type="InterPro" id="IPR023635">
    <property type="entry name" value="Peptide_deformylase"/>
</dbReference>
<dbReference type="GO" id="GO:0042586">
    <property type="term" value="F:peptide deformylase activity"/>
    <property type="evidence" value="ECO:0007669"/>
    <property type="project" value="UniProtKB-UniRule"/>
</dbReference>
<evidence type="ECO:0000313" key="4">
    <source>
        <dbReference type="Proteomes" id="UP000007254"/>
    </source>
</evidence>
<feature type="active site" evidence="2">
    <location>
        <position position="130"/>
    </location>
</feature>
<proteinExistence type="inferred from homology"/>
<dbReference type="KEGG" id="stq:Spith_2080"/>
<keyword evidence="4" id="KW-1185">Reference proteome</keyword>
<feature type="binding site" evidence="2">
    <location>
        <position position="133"/>
    </location>
    <ligand>
        <name>Fe cation</name>
        <dbReference type="ChEBI" id="CHEBI:24875"/>
    </ligand>
</feature>
<keyword evidence="2" id="KW-0479">Metal-binding</keyword>
<dbReference type="Gene3D" id="3.90.45.10">
    <property type="entry name" value="Peptide deformylase"/>
    <property type="match status" value="1"/>
</dbReference>
<dbReference type="GO" id="GO:0046872">
    <property type="term" value="F:metal ion binding"/>
    <property type="evidence" value="ECO:0007669"/>
    <property type="project" value="UniProtKB-KW"/>
</dbReference>
<evidence type="ECO:0000313" key="3">
    <source>
        <dbReference type="EMBL" id="AEJ62336.1"/>
    </source>
</evidence>
<feature type="binding site" evidence="2">
    <location>
        <position position="129"/>
    </location>
    <ligand>
        <name>Fe cation</name>
        <dbReference type="ChEBI" id="CHEBI:24875"/>
    </ligand>
</feature>
<dbReference type="STRING" id="869211.Spith_2080"/>
<gene>
    <name evidence="2" type="primary">def</name>
    <name evidence="3" type="ordered locus">Spith_2080</name>
</gene>
<comment type="catalytic activity">
    <reaction evidence="2">
        <text>N-terminal N-formyl-L-methionyl-[peptide] + H2O = N-terminal L-methionyl-[peptide] + formate</text>
        <dbReference type="Rhea" id="RHEA:24420"/>
        <dbReference type="Rhea" id="RHEA-COMP:10639"/>
        <dbReference type="Rhea" id="RHEA-COMP:10640"/>
        <dbReference type="ChEBI" id="CHEBI:15377"/>
        <dbReference type="ChEBI" id="CHEBI:15740"/>
        <dbReference type="ChEBI" id="CHEBI:49298"/>
        <dbReference type="ChEBI" id="CHEBI:64731"/>
        <dbReference type="EC" id="3.5.1.88"/>
    </reaction>
</comment>
<comment type="similarity">
    <text evidence="1 2">Belongs to the polypeptide deformylase family.</text>
</comment>
<dbReference type="OrthoDB" id="9784988at2"/>
<dbReference type="PANTHER" id="PTHR10458:SF22">
    <property type="entry name" value="PEPTIDE DEFORMYLASE"/>
    <property type="match status" value="1"/>
</dbReference>
<comment type="function">
    <text evidence="2">Removes the formyl group from the N-terminal Met of newly synthesized proteins. Requires at least a dipeptide for an efficient rate of reaction. N-terminal L-methionine is a prerequisite for activity but the enzyme has broad specificity at other positions.</text>
</comment>
<evidence type="ECO:0000256" key="1">
    <source>
        <dbReference type="ARBA" id="ARBA00010759"/>
    </source>
</evidence>
<reference evidence="3 4" key="1">
    <citation type="submission" date="2011-06" db="EMBL/GenBank/DDBJ databases">
        <title>The complete genome of Spirochaeta thermophila DSM 6578.</title>
        <authorList>
            <consortium name="US DOE Joint Genome Institute (JGI-PGF)"/>
            <person name="Lucas S."/>
            <person name="Lapidus A."/>
            <person name="Bruce D."/>
            <person name="Goodwin L."/>
            <person name="Pitluck S."/>
            <person name="Peters L."/>
            <person name="Kyrpides N."/>
            <person name="Mavromatis K."/>
            <person name="Ivanova N."/>
            <person name="Mikailova N."/>
            <person name="Pagani I."/>
            <person name="Chertkov O."/>
            <person name="Detter J.C."/>
            <person name="Tapia R."/>
            <person name="Han C."/>
            <person name="Land M."/>
            <person name="Hauser L."/>
            <person name="Markowitz V."/>
            <person name="Cheng J.-F."/>
            <person name="Hugenholtz P."/>
            <person name="Woyke T."/>
            <person name="Wu D."/>
            <person name="Spring S."/>
            <person name="Merkhoffer B."/>
            <person name="Schneider S."/>
            <person name="Klenk H.-P."/>
            <person name="Eisen J.A."/>
        </authorList>
    </citation>
    <scope>NUCLEOTIDE SEQUENCE [LARGE SCALE GENOMIC DNA]</scope>
    <source>
        <strain evidence="4">ATCC 700085 / DSM 6578 / Z-1203</strain>
    </source>
</reference>
<name>G0GEZ2_WINT7</name>
<dbReference type="PANTHER" id="PTHR10458">
    <property type="entry name" value="PEPTIDE DEFORMYLASE"/>
    <property type="match status" value="1"/>
</dbReference>
<dbReference type="Pfam" id="PF01327">
    <property type="entry name" value="Pep_deformylase"/>
    <property type="match status" value="1"/>
</dbReference>
<sequence>MELRYLGDETLRKRAVLVPEIDGRLARVVEGMFDLMHEANGIGLAAPQVGISQRFFICHVPEGEPLVFINPEITATSPELATFEEGCLSIPQIYADVVRPAAVEVSAWNLQGKPFRMEADGLLARVIQHEFDHLNGVLFLDRLPSKKRERLEQLYWRRTRVAR</sequence>